<evidence type="ECO:0000313" key="2">
    <source>
        <dbReference type="Proteomes" id="UP000224829"/>
    </source>
</evidence>
<sequence>MPNKPRTIDIGEKAPEELQNVLGYYAPLRRTTESGLVFMTYYGLRQYLVTGGFDERLLALEDRMEIQEISRGHKWNHVGELRIRLMAALLHNVRLNHSIVSGIMPEDCLKWARSTPKLSDQERVWLDIVRSVIGCK</sequence>
<accession>A0A1Y0T3A0</accession>
<proteinExistence type="predicted"/>
<reference evidence="1 2" key="1">
    <citation type="submission" date="2017-05" db="EMBL/GenBank/DDBJ databases">
        <authorList>
            <person name="Song R."/>
            <person name="Chenine A.L."/>
            <person name="Ruprecht R.M."/>
        </authorList>
    </citation>
    <scope>NUCLEOTIDE SEQUENCE [LARGE SCALE GENOMIC DNA]</scope>
</reference>
<keyword evidence="2" id="KW-1185">Reference proteome</keyword>
<dbReference type="Proteomes" id="UP000224829">
    <property type="component" value="Segment"/>
</dbReference>
<gene>
    <name evidence="1" type="ORF">NOXIFER_188</name>
</gene>
<protein>
    <submittedName>
        <fullName evidence="1">Uncharacterized protein</fullName>
    </submittedName>
</protein>
<dbReference type="EMBL" id="MF063068">
    <property type="protein sequence ID" value="ARV77357.1"/>
    <property type="molecule type" value="Genomic_DNA"/>
</dbReference>
<organism evidence="1 2">
    <name type="scientific">Pseudomonas phage Noxifer</name>
    <dbReference type="NCBI Taxonomy" id="2006684"/>
    <lineage>
        <taxon>Viruses</taxon>
        <taxon>Duplodnaviria</taxon>
        <taxon>Heunggongvirae</taxon>
        <taxon>Uroviricota</taxon>
        <taxon>Caudoviricetes</taxon>
        <taxon>Chimalliviridae</taxon>
        <taxon>Noxifervirus</taxon>
        <taxon>Noxifervirus noxifer</taxon>
    </lineage>
</organism>
<name>A0A1Y0T3A0_9CAUD</name>
<evidence type="ECO:0000313" key="1">
    <source>
        <dbReference type="EMBL" id="ARV77357.1"/>
    </source>
</evidence>